<keyword evidence="2" id="KW-1185">Reference proteome</keyword>
<protein>
    <submittedName>
        <fullName evidence="1">Uncharacterized protein</fullName>
    </submittedName>
</protein>
<accession>A0A4Y2JSX8</accession>
<comment type="caution">
    <text evidence="1">The sequence shown here is derived from an EMBL/GenBank/DDBJ whole genome shotgun (WGS) entry which is preliminary data.</text>
</comment>
<reference evidence="1 2" key="1">
    <citation type="journal article" date="2019" name="Sci. Rep.">
        <title>Orb-weaving spider Araneus ventricosus genome elucidates the spidroin gene catalogue.</title>
        <authorList>
            <person name="Kono N."/>
            <person name="Nakamura H."/>
            <person name="Ohtoshi R."/>
            <person name="Moran D.A.P."/>
            <person name="Shinohara A."/>
            <person name="Yoshida Y."/>
            <person name="Fujiwara M."/>
            <person name="Mori M."/>
            <person name="Tomita M."/>
            <person name="Arakawa K."/>
        </authorList>
    </citation>
    <scope>NUCLEOTIDE SEQUENCE [LARGE SCALE GENOMIC DNA]</scope>
</reference>
<dbReference type="AlphaFoldDB" id="A0A4Y2JSX8"/>
<dbReference type="EMBL" id="BGPR01269096">
    <property type="protein sequence ID" value="GBM93513.1"/>
    <property type="molecule type" value="Genomic_DNA"/>
</dbReference>
<proteinExistence type="predicted"/>
<dbReference type="OrthoDB" id="6763258at2759"/>
<organism evidence="1 2">
    <name type="scientific">Araneus ventricosus</name>
    <name type="common">Orbweaver spider</name>
    <name type="synonym">Epeira ventricosa</name>
    <dbReference type="NCBI Taxonomy" id="182803"/>
    <lineage>
        <taxon>Eukaryota</taxon>
        <taxon>Metazoa</taxon>
        <taxon>Ecdysozoa</taxon>
        <taxon>Arthropoda</taxon>
        <taxon>Chelicerata</taxon>
        <taxon>Arachnida</taxon>
        <taxon>Araneae</taxon>
        <taxon>Araneomorphae</taxon>
        <taxon>Entelegynae</taxon>
        <taxon>Araneoidea</taxon>
        <taxon>Araneidae</taxon>
        <taxon>Araneus</taxon>
    </lineage>
</organism>
<gene>
    <name evidence="1" type="ORF">AVEN_191566_1</name>
</gene>
<name>A0A4Y2JSX8_ARAVE</name>
<sequence length="156" mass="18081">MLTSSFFVQNLKVSDLWNLETIGIIDDGRSLTKGIEDELAREQFLSYLSRNEEGRYSVGLPWTQKQPPEIPTNRHVAETRLFSVTRKLRNLRNCHAYDQIFRDWLDEGIIEKVPENDLYIKGVITCLIIQFSNLRVLPLKLDLCLTHQAKQAEPPP</sequence>
<evidence type="ECO:0000313" key="1">
    <source>
        <dbReference type="EMBL" id="GBM93513.1"/>
    </source>
</evidence>
<evidence type="ECO:0000313" key="2">
    <source>
        <dbReference type="Proteomes" id="UP000499080"/>
    </source>
</evidence>
<dbReference type="Proteomes" id="UP000499080">
    <property type="component" value="Unassembled WGS sequence"/>
</dbReference>